<evidence type="ECO:0000256" key="2">
    <source>
        <dbReference type="ARBA" id="ARBA00006991"/>
    </source>
</evidence>
<evidence type="ECO:0000256" key="10">
    <source>
        <dbReference type="ARBA" id="ARBA00023242"/>
    </source>
</evidence>
<evidence type="ECO:0000313" key="15">
    <source>
        <dbReference type="Proteomes" id="UP000018467"/>
    </source>
</evidence>
<reference evidence="14" key="3">
    <citation type="submission" date="2025-08" db="UniProtKB">
        <authorList>
            <consortium name="Ensembl"/>
        </authorList>
    </citation>
    <scope>IDENTIFICATION</scope>
</reference>
<proteinExistence type="inferred from homology"/>
<evidence type="ECO:0000256" key="7">
    <source>
        <dbReference type="ARBA" id="ARBA00023015"/>
    </source>
</evidence>
<evidence type="ECO:0000259" key="13">
    <source>
        <dbReference type="PROSITE" id="PS50157"/>
    </source>
</evidence>
<accession>A0A3B1KLY9</accession>
<comment type="subcellular location">
    <subcellularLocation>
        <location evidence="1">Nucleus</location>
    </subcellularLocation>
</comment>
<dbReference type="SMART" id="SM00355">
    <property type="entry name" value="ZnF_C2H2"/>
    <property type="match status" value="4"/>
</dbReference>
<protein>
    <recommendedName>
        <fullName evidence="13">C2H2-type domain-containing protein</fullName>
    </recommendedName>
</protein>
<dbReference type="PROSITE" id="PS50157">
    <property type="entry name" value="ZINC_FINGER_C2H2_2"/>
    <property type="match status" value="4"/>
</dbReference>
<dbReference type="FunFam" id="3.30.160.60:FF:002604">
    <property type="entry name" value="Zinc finger protein 715"/>
    <property type="match status" value="1"/>
</dbReference>
<evidence type="ECO:0000256" key="3">
    <source>
        <dbReference type="ARBA" id="ARBA00022723"/>
    </source>
</evidence>
<keyword evidence="3" id="KW-0479">Metal-binding</keyword>
<keyword evidence="15" id="KW-1185">Reference proteome</keyword>
<evidence type="ECO:0000313" key="14">
    <source>
        <dbReference type="Ensembl" id="ENSAMXP00000055016.1"/>
    </source>
</evidence>
<comment type="similarity">
    <text evidence="2">Belongs to the krueppel C2H2-type zinc-finger protein family.</text>
</comment>
<keyword evidence="4" id="KW-0677">Repeat</keyword>
<keyword evidence="10" id="KW-0539">Nucleus</keyword>
<feature type="domain" description="C2H2-type" evidence="13">
    <location>
        <begin position="129"/>
        <end position="156"/>
    </location>
</feature>
<feature type="domain" description="C2H2-type" evidence="13">
    <location>
        <begin position="157"/>
        <end position="184"/>
    </location>
</feature>
<keyword evidence="5 11" id="KW-0863">Zinc-finger</keyword>
<dbReference type="InParanoid" id="A0A3B1KLY9"/>
<dbReference type="FunFam" id="3.30.160.60:FF:002343">
    <property type="entry name" value="Zinc finger protein 33A"/>
    <property type="match status" value="1"/>
</dbReference>
<evidence type="ECO:0000256" key="1">
    <source>
        <dbReference type="ARBA" id="ARBA00004123"/>
    </source>
</evidence>
<dbReference type="FunFam" id="3.30.160.60:FF:000478">
    <property type="entry name" value="Zinc finger protein 133"/>
    <property type="match status" value="1"/>
</dbReference>
<dbReference type="InterPro" id="IPR036236">
    <property type="entry name" value="Znf_C2H2_sf"/>
</dbReference>
<dbReference type="Bgee" id="ENSAMXG00000033124">
    <property type="expression patterns" value="Expressed in embryo and 14 other cell types or tissues"/>
</dbReference>
<dbReference type="Proteomes" id="UP000018467">
    <property type="component" value="Unassembled WGS sequence"/>
</dbReference>
<keyword evidence="7" id="KW-0805">Transcription regulation</keyword>
<feature type="domain" description="C2H2-type" evidence="13">
    <location>
        <begin position="185"/>
        <end position="203"/>
    </location>
</feature>
<keyword evidence="6" id="KW-0862">Zinc</keyword>
<dbReference type="GeneTree" id="ENSGT00940000163453"/>
<sequence>MLFFCFFQKWNGTLSCCKSYPDSGASLPSWLKFHFTNTIRIFHKDIKLLKEGKNMASREISNTQQVSPPSPYEEKQETHQYSDSGKKKPYLCSDCGKIKPYLCSECGKSFNNQSNLKTHQRIHTGEKPFYCSECGKSFALRSTLKTHQRIHTGEKPYQCSDCGKSFNQQILLQQHQRIHTGEKPFYCSECGKSFALRSTLKTHHIKYNRSLRVRFSTLLGVICGCCFFW</sequence>
<reference evidence="14" key="4">
    <citation type="submission" date="2025-09" db="UniProtKB">
        <authorList>
            <consortium name="Ensembl"/>
        </authorList>
    </citation>
    <scope>IDENTIFICATION</scope>
</reference>
<dbReference type="PANTHER" id="PTHR23235:SF142">
    <property type="entry name" value="ZINC FINGER PROTEIN 384"/>
    <property type="match status" value="1"/>
</dbReference>
<dbReference type="SUPFAM" id="SSF57667">
    <property type="entry name" value="beta-beta-alpha zinc fingers"/>
    <property type="match status" value="2"/>
</dbReference>
<feature type="domain" description="C2H2-type" evidence="13">
    <location>
        <begin position="101"/>
        <end position="128"/>
    </location>
</feature>
<name>A0A3B1KLY9_ASTMX</name>
<evidence type="ECO:0000256" key="6">
    <source>
        <dbReference type="ARBA" id="ARBA00022833"/>
    </source>
</evidence>
<evidence type="ECO:0000256" key="8">
    <source>
        <dbReference type="ARBA" id="ARBA00023125"/>
    </source>
</evidence>
<evidence type="ECO:0000256" key="5">
    <source>
        <dbReference type="ARBA" id="ARBA00022771"/>
    </source>
</evidence>
<dbReference type="GO" id="GO:0005634">
    <property type="term" value="C:nucleus"/>
    <property type="evidence" value="ECO:0007669"/>
    <property type="project" value="UniProtKB-SubCell"/>
</dbReference>
<evidence type="ECO:0000256" key="11">
    <source>
        <dbReference type="PROSITE-ProRule" id="PRU00042"/>
    </source>
</evidence>
<reference evidence="15" key="1">
    <citation type="submission" date="2013-03" db="EMBL/GenBank/DDBJ databases">
        <authorList>
            <person name="Jeffery W."/>
            <person name="Warren W."/>
            <person name="Wilson R.K."/>
        </authorList>
    </citation>
    <scope>NUCLEOTIDE SEQUENCE</scope>
    <source>
        <strain evidence="15">female</strain>
    </source>
</reference>
<dbReference type="InterPro" id="IPR013087">
    <property type="entry name" value="Znf_C2H2_type"/>
</dbReference>
<dbReference type="PROSITE" id="PS00028">
    <property type="entry name" value="ZINC_FINGER_C2H2_1"/>
    <property type="match status" value="3"/>
</dbReference>
<feature type="compositionally biased region" description="Basic and acidic residues" evidence="12">
    <location>
        <begin position="72"/>
        <end position="86"/>
    </location>
</feature>
<dbReference type="PANTHER" id="PTHR23235">
    <property type="entry name" value="KRUEPPEL-LIKE TRANSCRIPTION FACTOR"/>
    <property type="match status" value="1"/>
</dbReference>
<dbReference type="Pfam" id="PF13465">
    <property type="entry name" value="zf-H2C2_2"/>
    <property type="match status" value="1"/>
</dbReference>
<keyword evidence="9" id="KW-0804">Transcription</keyword>
<dbReference type="STRING" id="7994.ENSAMXP00000055016"/>
<reference evidence="15" key="2">
    <citation type="journal article" date="2014" name="Nat. Commun.">
        <title>The cavefish genome reveals candidate genes for eye loss.</title>
        <authorList>
            <person name="McGaugh S.E."/>
            <person name="Gross J.B."/>
            <person name="Aken B."/>
            <person name="Blin M."/>
            <person name="Borowsky R."/>
            <person name="Chalopin D."/>
            <person name="Hinaux H."/>
            <person name="Jeffery W.R."/>
            <person name="Keene A."/>
            <person name="Ma L."/>
            <person name="Minx P."/>
            <person name="Murphy D."/>
            <person name="O'Quin K.E."/>
            <person name="Retaux S."/>
            <person name="Rohner N."/>
            <person name="Searle S.M."/>
            <person name="Stahl B.A."/>
            <person name="Tabin C."/>
            <person name="Volff J.N."/>
            <person name="Yoshizawa M."/>
            <person name="Warren W.C."/>
        </authorList>
    </citation>
    <scope>NUCLEOTIDE SEQUENCE [LARGE SCALE GENOMIC DNA]</scope>
    <source>
        <strain evidence="15">female</strain>
    </source>
</reference>
<organism evidence="14 15">
    <name type="scientific">Astyanax mexicanus</name>
    <name type="common">Blind cave fish</name>
    <name type="synonym">Astyanax fasciatus mexicanus</name>
    <dbReference type="NCBI Taxonomy" id="7994"/>
    <lineage>
        <taxon>Eukaryota</taxon>
        <taxon>Metazoa</taxon>
        <taxon>Chordata</taxon>
        <taxon>Craniata</taxon>
        <taxon>Vertebrata</taxon>
        <taxon>Euteleostomi</taxon>
        <taxon>Actinopterygii</taxon>
        <taxon>Neopterygii</taxon>
        <taxon>Teleostei</taxon>
        <taxon>Ostariophysi</taxon>
        <taxon>Characiformes</taxon>
        <taxon>Characoidei</taxon>
        <taxon>Acestrorhamphidae</taxon>
        <taxon>Acestrorhamphinae</taxon>
        <taxon>Astyanax</taxon>
    </lineage>
</organism>
<evidence type="ECO:0000256" key="4">
    <source>
        <dbReference type="ARBA" id="ARBA00022737"/>
    </source>
</evidence>
<dbReference type="FunFam" id="3.30.160.60:FF:000759">
    <property type="entry name" value="zinc finger protein 16"/>
    <property type="match status" value="1"/>
</dbReference>
<dbReference type="GO" id="GO:0008270">
    <property type="term" value="F:zinc ion binding"/>
    <property type="evidence" value="ECO:0007669"/>
    <property type="project" value="UniProtKB-KW"/>
</dbReference>
<dbReference type="Gene3D" id="3.30.160.60">
    <property type="entry name" value="Classic Zinc Finger"/>
    <property type="match status" value="4"/>
</dbReference>
<evidence type="ECO:0000256" key="12">
    <source>
        <dbReference type="SAM" id="MobiDB-lite"/>
    </source>
</evidence>
<dbReference type="Ensembl" id="ENSAMXT00000052813.1">
    <property type="protein sequence ID" value="ENSAMXP00000055016.1"/>
    <property type="gene ID" value="ENSAMXG00000033124.1"/>
</dbReference>
<evidence type="ECO:0000256" key="9">
    <source>
        <dbReference type="ARBA" id="ARBA00023163"/>
    </source>
</evidence>
<keyword evidence="8" id="KW-0238">DNA-binding</keyword>
<dbReference type="Pfam" id="PF00096">
    <property type="entry name" value="zf-C2H2"/>
    <property type="match status" value="2"/>
</dbReference>
<feature type="region of interest" description="Disordered" evidence="12">
    <location>
        <begin position="57"/>
        <end position="86"/>
    </location>
</feature>
<dbReference type="GO" id="GO:0000981">
    <property type="term" value="F:DNA-binding transcription factor activity, RNA polymerase II-specific"/>
    <property type="evidence" value="ECO:0007669"/>
    <property type="project" value="TreeGrafter"/>
</dbReference>
<dbReference type="GO" id="GO:0000978">
    <property type="term" value="F:RNA polymerase II cis-regulatory region sequence-specific DNA binding"/>
    <property type="evidence" value="ECO:0007669"/>
    <property type="project" value="TreeGrafter"/>
</dbReference>
<dbReference type="AlphaFoldDB" id="A0A3B1KLY9"/>